<gene>
    <name evidence="2" type="ORF">CR165_12775</name>
</gene>
<dbReference type="PANTHER" id="PTHR47237:SF2">
    <property type="entry name" value="BLL4206 PROTEIN"/>
    <property type="match status" value="1"/>
</dbReference>
<comment type="caution">
    <text evidence="2">The sequence shown here is derived from an EMBL/GenBank/DDBJ whole genome shotgun (WGS) entry which is preliminary data.</text>
</comment>
<name>A0A2U1V3R2_9PROT</name>
<dbReference type="OrthoDB" id="8453373at2"/>
<dbReference type="InterPro" id="IPR041496">
    <property type="entry name" value="YitH/HolE_GNAT"/>
</dbReference>
<feature type="domain" description="N-acetyltransferase" evidence="1">
    <location>
        <begin position="4"/>
        <end position="148"/>
    </location>
</feature>
<dbReference type="SUPFAM" id="SSF55729">
    <property type="entry name" value="Acyl-CoA N-acyltransferases (Nat)"/>
    <property type="match status" value="1"/>
</dbReference>
<dbReference type="Pfam" id="PF18014">
    <property type="entry name" value="Acetyltransf_18"/>
    <property type="match status" value="1"/>
</dbReference>
<dbReference type="Gene3D" id="3.40.630.90">
    <property type="match status" value="1"/>
</dbReference>
<proteinExistence type="predicted"/>
<evidence type="ECO:0000313" key="2">
    <source>
        <dbReference type="EMBL" id="PWC28558.1"/>
    </source>
</evidence>
<dbReference type="Pfam" id="PF13673">
    <property type="entry name" value="Acetyltransf_10"/>
    <property type="match status" value="1"/>
</dbReference>
<dbReference type="Proteomes" id="UP000245048">
    <property type="component" value="Unassembled WGS sequence"/>
</dbReference>
<evidence type="ECO:0000313" key="3">
    <source>
        <dbReference type="Proteomes" id="UP000245048"/>
    </source>
</evidence>
<dbReference type="PANTHER" id="PTHR47237">
    <property type="entry name" value="SLL0310 PROTEIN"/>
    <property type="match status" value="1"/>
</dbReference>
<dbReference type="PROSITE" id="PS51186">
    <property type="entry name" value="GNAT"/>
    <property type="match status" value="1"/>
</dbReference>
<dbReference type="CDD" id="cd04301">
    <property type="entry name" value="NAT_SF"/>
    <property type="match status" value="1"/>
</dbReference>
<protein>
    <submittedName>
        <fullName evidence="2">GNAT family N-acetyltransferase</fullName>
    </submittedName>
</protein>
<reference evidence="3" key="1">
    <citation type="submission" date="2017-10" db="EMBL/GenBank/DDBJ databases">
        <authorList>
            <person name="Toshchakov S.V."/>
            <person name="Goeva M.A."/>
        </authorList>
    </citation>
    <scope>NUCLEOTIDE SEQUENCE [LARGE SCALE GENOMIC DNA]</scope>
    <source>
        <strain evidence="3">JR1/69-1-13</strain>
    </source>
</reference>
<dbReference type="InterPro" id="IPR052729">
    <property type="entry name" value="Acyl/Acetyltrans_Enzymes"/>
</dbReference>
<dbReference type="InterPro" id="IPR016181">
    <property type="entry name" value="Acyl_CoA_acyltransferase"/>
</dbReference>
<dbReference type="Gene3D" id="3.40.630.30">
    <property type="match status" value="1"/>
</dbReference>
<accession>A0A2U1V3R2</accession>
<keyword evidence="3" id="KW-1185">Reference proteome</keyword>
<keyword evidence="2" id="KW-0808">Transferase</keyword>
<sequence length="281" mass="29284">MAAFSLRPLTPDDLPAAQALTAALRWPHRVEDWAFALALGEALAAEVEGRLAGTAFGWRHGADFATLGLVIVDDALQGRGIGRRLTQGVLDRLGEGCRVLLHATEPGLPLYRSLGFRPVGEIRQHNGLVVAAGGEAPPPGFRLRPLRPEDVPDLLALDAEATGMARAALLHAVLPLAEGVVLERAGRAAGFALIRPFGRGEVVGPVVAPGVAAARALIGHWLAARTGRFLRLDVPPESGLGAWLAAQGLPEVSGVIGMMRGAPPARSPELGVYGLVSQSLG</sequence>
<dbReference type="RefSeq" id="WP_109517379.1">
    <property type="nucleotide sequence ID" value="NZ_JBHSCH010000020.1"/>
</dbReference>
<organism evidence="2 3">
    <name type="scientific">Teichococcus aestuarii</name>
    <dbReference type="NCBI Taxonomy" id="568898"/>
    <lineage>
        <taxon>Bacteria</taxon>
        <taxon>Pseudomonadati</taxon>
        <taxon>Pseudomonadota</taxon>
        <taxon>Alphaproteobacteria</taxon>
        <taxon>Acetobacterales</taxon>
        <taxon>Roseomonadaceae</taxon>
        <taxon>Roseomonas</taxon>
    </lineage>
</organism>
<dbReference type="GO" id="GO:0016747">
    <property type="term" value="F:acyltransferase activity, transferring groups other than amino-acyl groups"/>
    <property type="evidence" value="ECO:0007669"/>
    <property type="project" value="InterPro"/>
</dbReference>
<evidence type="ECO:0000259" key="1">
    <source>
        <dbReference type="PROSITE" id="PS51186"/>
    </source>
</evidence>
<dbReference type="EMBL" id="PDOA01000007">
    <property type="protein sequence ID" value="PWC28558.1"/>
    <property type="molecule type" value="Genomic_DNA"/>
</dbReference>
<dbReference type="InterPro" id="IPR000182">
    <property type="entry name" value="GNAT_dom"/>
</dbReference>
<dbReference type="AlphaFoldDB" id="A0A2U1V3R2"/>